<evidence type="ECO:0000256" key="2">
    <source>
        <dbReference type="SAM" id="SignalP"/>
    </source>
</evidence>
<feature type="compositionally biased region" description="Low complexity" evidence="1">
    <location>
        <begin position="40"/>
        <end position="55"/>
    </location>
</feature>
<keyword evidence="4" id="KW-1185">Reference proteome</keyword>
<evidence type="ECO:0000313" key="4">
    <source>
        <dbReference type="Proteomes" id="UP000321635"/>
    </source>
</evidence>
<dbReference type="STRING" id="1120919.GCA_000429165_02363"/>
<feature type="region of interest" description="Disordered" evidence="1">
    <location>
        <begin position="40"/>
        <end position="94"/>
    </location>
</feature>
<sequence length="145" mass="15041">MHRFNSPTFSRFSLRFGSGLRRSALLPVLALCLAGLSGCADTESASQPSADAQPPAEAPKRIPPQDFPPGTVAEIPPPEGTKLVNDPSAPNNTPLCGAAAQEANATGASIYPQPLSSGDSCVQNACFDPATLTYIASDGTRRVCR</sequence>
<accession>A0A511XBZ8</accession>
<dbReference type="AlphaFoldDB" id="A0A511XBZ8"/>
<gene>
    <name evidence="3" type="ORF">ANI02nite_22750</name>
</gene>
<comment type="caution">
    <text evidence="3">The sequence shown here is derived from an EMBL/GenBank/DDBJ whole genome shotgun (WGS) entry which is preliminary data.</text>
</comment>
<evidence type="ECO:0008006" key="5">
    <source>
        <dbReference type="Google" id="ProtNLM"/>
    </source>
</evidence>
<proteinExistence type="predicted"/>
<evidence type="ECO:0000256" key="1">
    <source>
        <dbReference type="SAM" id="MobiDB-lite"/>
    </source>
</evidence>
<dbReference type="Proteomes" id="UP000321635">
    <property type="component" value="Unassembled WGS sequence"/>
</dbReference>
<name>A0A511XBZ8_9PROT</name>
<dbReference type="RefSeq" id="WP_246789419.1">
    <property type="nucleotide sequence ID" value="NZ_AUBI01000009.1"/>
</dbReference>
<organism evidence="3 4">
    <name type="scientific">Acetobacter nitrogenifigens DSM 23921 = NBRC 105050</name>
    <dbReference type="NCBI Taxonomy" id="1120919"/>
    <lineage>
        <taxon>Bacteria</taxon>
        <taxon>Pseudomonadati</taxon>
        <taxon>Pseudomonadota</taxon>
        <taxon>Alphaproteobacteria</taxon>
        <taxon>Acetobacterales</taxon>
        <taxon>Acetobacteraceae</taxon>
        <taxon>Acetobacter</taxon>
    </lineage>
</organism>
<feature type="chain" id="PRO_5021765494" description="Lectin-like protein BA14k" evidence="2">
    <location>
        <begin position="41"/>
        <end position="145"/>
    </location>
</feature>
<evidence type="ECO:0000313" key="3">
    <source>
        <dbReference type="EMBL" id="GEN60391.1"/>
    </source>
</evidence>
<feature type="signal peptide" evidence="2">
    <location>
        <begin position="1"/>
        <end position="40"/>
    </location>
</feature>
<dbReference type="EMBL" id="BJYF01000018">
    <property type="protein sequence ID" value="GEN60391.1"/>
    <property type="molecule type" value="Genomic_DNA"/>
</dbReference>
<protein>
    <recommendedName>
        <fullName evidence="5">Lectin-like protein BA14k</fullName>
    </recommendedName>
</protein>
<reference evidence="3 4" key="1">
    <citation type="submission" date="2019-07" db="EMBL/GenBank/DDBJ databases">
        <title>Whole genome shotgun sequence of Acetobacter nitrogenifigens NBRC 105050.</title>
        <authorList>
            <person name="Hosoyama A."/>
            <person name="Uohara A."/>
            <person name="Ohji S."/>
            <person name="Ichikawa N."/>
        </authorList>
    </citation>
    <scope>NUCLEOTIDE SEQUENCE [LARGE SCALE GENOMIC DNA]</scope>
    <source>
        <strain evidence="3 4">NBRC 105050</strain>
    </source>
</reference>
<keyword evidence="2" id="KW-0732">Signal</keyword>